<proteinExistence type="predicted"/>
<dbReference type="SUPFAM" id="SSF55797">
    <property type="entry name" value="PR-1-like"/>
    <property type="match status" value="1"/>
</dbReference>
<dbReference type="AlphaFoldDB" id="A0A0B1SGT2"/>
<organism evidence="1 2">
    <name type="scientific">Oesophagostomum dentatum</name>
    <name type="common">Nodular worm</name>
    <dbReference type="NCBI Taxonomy" id="61180"/>
    <lineage>
        <taxon>Eukaryota</taxon>
        <taxon>Metazoa</taxon>
        <taxon>Ecdysozoa</taxon>
        <taxon>Nematoda</taxon>
        <taxon>Chromadorea</taxon>
        <taxon>Rhabditida</taxon>
        <taxon>Rhabditina</taxon>
        <taxon>Rhabditomorpha</taxon>
        <taxon>Strongyloidea</taxon>
        <taxon>Strongylidae</taxon>
        <taxon>Oesophagostomum</taxon>
    </lineage>
</organism>
<dbReference type="EMBL" id="KN579647">
    <property type="protein sequence ID" value="KHJ82425.1"/>
    <property type="molecule type" value="Genomic_DNA"/>
</dbReference>
<keyword evidence="2" id="KW-1185">Reference proteome</keyword>
<dbReference type="OrthoDB" id="5874910at2759"/>
<reference evidence="1 2" key="1">
    <citation type="submission" date="2014-03" db="EMBL/GenBank/DDBJ databases">
        <title>Draft genome of the hookworm Oesophagostomum dentatum.</title>
        <authorList>
            <person name="Mitreva M."/>
        </authorList>
    </citation>
    <scope>NUCLEOTIDE SEQUENCE [LARGE SCALE GENOMIC DNA]</scope>
    <source>
        <strain evidence="1 2">OD-Hann</strain>
    </source>
</reference>
<sequence length="207" mass="21977">PKLGEELYTPVANAKTGCTANSTCTKVVKPSYCEVNTTTSIGLCVTTVNEIATTLSPAASTTADTTLANTTSATSTAGTTTISDSGTTTVAAANETTTAKPVASTTTKSSYEEMTELIRERIVTIHNDNRRALAKGQVKNGPSANCPQAKNMYVMRYDLDLEQEAQLYANLCPTSGSRIDARPDNGENFELLSSKTIPYLDAFVDVR</sequence>
<evidence type="ECO:0008006" key="3">
    <source>
        <dbReference type="Google" id="ProtNLM"/>
    </source>
</evidence>
<evidence type="ECO:0000313" key="1">
    <source>
        <dbReference type="EMBL" id="KHJ82425.1"/>
    </source>
</evidence>
<accession>A0A0B1SGT2</accession>
<dbReference type="Proteomes" id="UP000053660">
    <property type="component" value="Unassembled WGS sequence"/>
</dbReference>
<dbReference type="Gene3D" id="3.40.33.10">
    <property type="entry name" value="CAP"/>
    <property type="match status" value="1"/>
</dbReference>
<gene>
    <name evidence="1" type="ORF">OESDEN_17881</name>
</gene>
<dbReference type="InterPro" id="IPR035940">
    <property type="entry name" value="CAP_sf"/>
</dbReference>
<name>A0A0B1SGT2_OESDE</name>
<evidence type="ECO:0000313" key="2">
    <source>
        <dbReference type="Proteomes" id="UP000053660"/>
    </source>
</evidence>
<protein>
    <recommendedName>
        <fullName evidence="3">SCP domain-containing protein</fullName>
    </recommendedName>
</protein>
<dbReference type="CDD" id="cd05380">
    <property type="entry name" value="CAP_euk"/>
    <property type="match status" value="1"/>
</dbReference>
<feature type="non-terminal residue" evidence="1">
    <location>
        <position position="1"/>
    </location>
</feature>